<reference evidence="9 10" key="1">
    <citation type="submission" date="2018-01" db="EMBL/GenBank/DDBJ databases">
        <title>Comparison of the Chinese Bamboo Partridge and Red Junglefowl genome sequences highlights the importance of demography in genome evolution.</title>
        <authorList>
            <person name="Tiley G.P."/>
            <person name="Kimball R.T."/>
            <person name="Braun E.L."/>
            <person name="Burleigh J.G."/>
        </authorList>
    </citation>
    <scope>NUCLEOTIDE SEQUENCE [LARGE SCALE GENOMIC DNA]</scope>
    <source>
        <strain evidence="9">RTK389</strain>
        <tissue evidence="9">Blood</tissue>
    </source>
</reference>
<dbReference type="GO" id="GO:0030335">
    <property type="term" value="P:positive regulation of cell migration"/>
    <property type="evidence" value="ECO:0007669"/>
    <property type="project" value="TreeGrafter"/>
</dbReference>
<dbReference type="GO" id="GO:0008009">
    <property type="term" value="F:chemokine activity"/>
    <property type="evidence" value="ECO:0007669"/>
    <property type="project" value="InterPro"/>
</dbReference>
<dbReference type="GO" id="GO:0048020">
    <property type="term" value="F:CCR chemokine receptor binding"/>
    <property type="evidence" value="ECO:0007669"/>
    <property type="project" value="TreeGrafter"/>
</dbReference>
<keyword evidence="2" id="KW-0202">Cytokine</keyword>
<dbReference type="Proteomes" id="UP000237246">
    <property type="component" value="Unassembled WGS sequence"/>
</dbReference>
<evidence type="ECO:0000313" key="9">
    <source>
        <dbReference type="EMBL" id="POI29499.1"/>
    </source>
</evidence>
<feature type="domain" description="Chemokine interleukin-8-like" evidence="8">
    <location>
        <begin position="28"/>
        <end position="88"/>
    </location>
</feature>
<sequence>MRGASLQILFALRVLCLAAVAGGQPKAPVKCSKRCISFHPAIDGRLIKSYRETEPQCSKKAIIFITKKNREICADPAEEWVKKIKQKLDQEKASAASPLPRADTSPAAAVPKEPGIFHKHTGLQVTPSPPATATTAASERAPTPAASTEATSKPSPAMQNATHFSAGPSAVTLGVATHSEVISEANRASLTSAHSTADAVDMALGQPTSYPTAPARGSDSKEEPAGYATSAAGDVRGTTSTSNSDPASISEGLDCPGLPTNAPPDPVSARGSTSDAALRSSALPSTPHITEVGMVPSTPQAAPSPTQNPTIAVDEGPYVHANKNFSSSAFGTGTLDHLLPSGKQGPPDMVVFTSPMFSGQARAQATRSPSHPPALSSFSGSQMNFVIPVTLVGVLIACGAAARWVYMKCGIRPVTTSREMVEGLLYLKEGHRDSVYPMEVI</sequence>
<keyword evidence="6" id="KW-0472">Membrane</keyword>
<gene>
    <name evidence="9" type="ORF">CIB84_006752</name>
</gene>
<keyword evidence="4 7" id="KW-0732">Signal</keyword>
<dbReference type="AlphaFoldDB" id="A0A2P4SZF2"/>
<evidence type="ECO:0000259" key="8">
    <source>
        <dbReference type="SMART" id="SM00199"/>
    </source>
</evidence>
<evidence type="ECO:0000256" key="2">
    <source>
        <dbReference type="ARBA" id="ARBA00022514"/>
    </source>
</evidence>
<evidence type="ECO:0000256" key="7">
    <source>
        <dbReference type="SAM" id="SignalP"/>
    </source>
</evidence>
<dbReference type="InterPro" id="IPR039809">
    <property type="entry name" value="Chemokine_b/g/d"/>
</dbReference>
<organism evidence="9 10">
    <name type="scientific">Bambusicola thoracicus</name>
    <name type="common">Chinese bamboo-partridge</name>
    <name type="synonym">Perdix thoracica</name>
    <dbReference type="NCBI Taxonomy" id="9083"/>
    <lineage>
        <taxon>Eukaryota</taxon>
        <taxon>Metazoa</taxon>
        <taxon>Chordata</taxon>
        <taxon>Craniata</taxon>
        <taxon>Vertebrata</taxon>
        <taxon>Euteleostomi</taxon>
        <taxon>Archelosauria</taxon>
        <taxon>Archosauria</taxon>
        <taxon>Dinosauria</taxon>
        <taxon>Saurischia</taxon>
        <taxon>Theropoda</taxon>
        <taxon>Coelurosauria</taxon>
        <taxon>Aves</taxon>
        <taxon>Neognathae</taxon>
        <taxon>Galloanserae</taxon>
        <taxon>Galliformes</taxon>
        <taxon>Phasianidae</taxon>
        <taxon>Perdicinae</taxon>
        <taxon>Bambusicola</taxon>
    </lineage>
</organism>
<feature type="compositionally biased region" description="Low complexity" evidence="5">
    <location>
        <begin position="131"/>
        <end position="157"/>
    </location>
</feature>
<keyword evidence="6" id="KW-0812">Transmembrane</keyword>
<dbReference type="PANTHER" id="PTHR12015:SF183">
    <property type="entry name" value="C-C MOTIF CHEMOKINE 3"/>
    <property type="match status" value="1"/>
</dbReference>
<dbReference type="PANTHER" id="PTHR12015">
    <property type="entry name" value="SMALL INDUCIBLE CYTOKINE A"/>
    <property type="match status" value="1"/>
</dbReference>
<dbReference type="Gene3D" id="2.40.50.40">
    <property type="match status" value="1"/>
</dbReference>
<feature type="region of interest" description="Disordered" evidence="5">
    <location>
        <begin position="92"/>
        <end position="163"/>
    </location>
</feature>
<evidence type="ECO:0000256" key="4">
    <source>
        <dbReference type="ARBA" id="ARBA00022729"/>
    </source>
</evidence>
<comment type="subcellular location">
    <subcellularLocation>
        <location evidence="1">Secreted</location>
    </subcellularLocation>
</comment>
<evidence type="ECO:0000256" key="5">
    <source>
        <dbReference type="SAM" id="MobiDB-lite"/>
    </source>
</evidence>
<dbReference type="GO" id="GO:0070098">
    <property type="term" value="P:chemokine-mediated signaling pathway"/>
    <property type="evidence" value="ECO:0007669"/>
    <property type="project" value="TreeGrafter"/>
</dbReference>
<dbReference type="GO" id="GO:0061844">
    <property type="term" value="P:antimicrobial humoral immune response mediated by antimicrobial peptide"/>
    <property type="evidence" value="ECO:0007669"/>
    <property type="project" value="TreeGrafter"/>
</dbReference>
<evidence type="ECO:0000256" key="3">
    <source>
        <dbReference type="ARBA" id="ARBA00022525"/>
    </source>
</evidence>
<keyword evidence="10" id="KW-1185">Reference proteome</keyword>
<dbReference type="SUPFAM" id="SSF54117">
    <property type="entry name" value="Interleukin 8-like chemokines"/>
    <property type="match status" value="1"/>
</dbReference>
<accession>A0A2P4SZF2</accession>
<dbReference type="SMART" id="SM00199">
    <property type="entry name" value="SCY"/>
    <property type="match status" value="1"/>
</dbReference>
<keyword evidence="3" id="KW-0964">Secreted</keyword>
<protein>
    <recommendedName>
        <fullName evidence="8">Chemokine interleukin-8-like domain-containing protein</fullName>
    </recommendedName>
</protein>
<name>A0A2P4SZF2_BAMTH</name>
<evidence type="ECO:0000256" key="6">
    <source>
        <dbReference type="SAM" id="Phobius"/>
    </source>
</evidence>
<keyword evidence="6" id="KW-1133">Transmembrane helix</keyword>
<dbReference type="InterPro" id="IPR036048">
    <property type="entry name" value="Interleukin_8-like_sf"/>
</dbReference>
<dbReference type="CDD" id="cd00272">
    <property type="entry name" value="Chemokine_CC"/>
    <property type="match status" value="1"/>
</dbReference>
<dbReference type="InterPro" id="IPR001811">
    <property type="entry name" value="Chemokine_IL8-like_dom"/>
</dbReference>
<feature type="compositionally biased region" description="Polar residues" evidence="5">
    <location>
        <begin position="237"/>
        <end position="247"/>
    </location>
</feature>
<dbReference type="GO" id="GO:0005615">
    <property type="term" value="C:extracellular space"/>
    <property type="evidence" value="ECO:0007669"/>
    <property type="project" value="UniProtKB-KW"/>
</dbReference>
<evidence type="ECO:0000256" key="1">
    <source>
        <dbReference type="ARBA" id="ARBA00004613"/>
    </source>
</evidence>
<feature type="region of interest" description="Disordered" evidence="5">
    <location>
        <begin position="204"/>
        <end position="313"/>
    </location>
</feature>
<dbReference type="OrthoDB" id="9445745at2759"/>
<feature type="transmembrane region" description="Helical" evidence="6">
    <location>
        <begin position="385"/>
        <end position="406"/>
    </location>
</feature>
<feature type="compositionally biased region" description="Polar residues" evidence="5">
    <location>
        <begin position="297"/>
        <end position="310"/>
    </location>
</feature>
<comment type="caution">
    <text evidence="9">The sequence shown here is derived from an EMBL/GenBank/DDBJ whole genome shotgun (WGS) entry which is preliminary data.</text>
</comment>
<feature type="chain" id="PRO_5015141426" description="Chemokine interleukin-8-like domain-containing protein" evidence="7">
    <location>
        <begin position="24"/>
        <end position="441"/>
    </location>
</feature>
<dbReference type="GO" id="GO:0006954">
    <property type="term" value="P:inflammatory response"/>
    <property type="evidence" value="ECO:0007669"/>
    <property type="project" value="TreeGrafter"/>
</dbReference>
<dbReference type="EMBL" id="PPHD01015093">
    <property type="protein sequence ID" value="POI29499.1"/>
    <property type="molecule type" value="Genomic_DNA"/>
</dbReference>
<evidence type="ECO:0000313" key="10">
    <source>
        <dbReference type="Proteomes" id="UP000237246"/>
    </source>
</evidence>
<feature type="signal peptide" evidence="7">
    <location>
        <begin position="1"/>
        <end position="23"/>
    </location>
</feature>
<dbReference type="Pfam" id="PF00048">
    <property type="entry name" value="IL8"/>
    <property type="match status" value="1"/>
</dbReference>
<proteinExistence type="predicted"/>